<reference evidence="2 3" key="1">
    <citation type="submission" date="2024-09" db="EMBL/GenBank/DDBJ databases">
        <authorList>
            <person name="Sun Q."/>
            <person name="Mori K."/>
        </authorList>
    </citation>
    <scope>NUCLEOTIDE SEQUENCE [LARGE SCALE GENOMIC DNA]</scope>
    <source>
        <strain evidence="2 3">JCM 12763</strain>
    </source>
</reference>
<dbReference type="Proteomes" id="UP001589613">
    <property type="component" value="Unassembled WGS sequence"/>
</dbReference>
<dbReference type="PANTHER" id="PTHR35535:SF1">
    <property type="entry name" value="HEAT SHOCK PROTEIN HSLJ"/>
    <property type="match status" value="1"/>
</dbReference>
<gene>
    <name evidence="2" type="ORF">ACFFN0_02280</name>
</gene>
<organism evidence="2 3">
    <name type="scientific">Ornithinimicrobium kibberense</name>
    <dbReference type="NCBI Taxonomy" id="282060"/>
    <lineage>
        <taxon>Bacteria</taxon>
        <taxon>Bacillati</taxon>
        <taxon>Actinomycetota</taxon>
        <taxon>Actinomycetes</taxon>
        <taxon>Micrococcales</taxon>
        <taxon>Ornithinimicrobiaceae</taxon>
        <taxon>Ornithinimicrobium</taxon>
    </lineage>
</organism>
<feature type="domain" description="DUF306" evidence="1">
    <location>
        <begin position="37"/>
        <end position="143"/>
    </location>
</feature>
<dbReference type="InterPro" id="IPR053147">
    <property type="entry name" value="Hsp_HslJ-like"/>
</dbReference>
<proteinExistence type="predicted"/>
<dbReference type="PANTHER" id="PTHR35535">
    <property type="entry name" value="HEAT SHOCK PROTEIN HSLJ"/>
    <property type="match status" value="1"/>
</dbReference>
<protein>
    <submittedName>
        <fullName evidence="2">META domain-containing protein</fullName>
    </submittedName>
</protein>
<sequence>MRSLRAGAAAGLAVLLTVLVAAAGCGLLGGGRNEALDGPWELASFGDAAGPVVDDAGMVPTMTLDAGEVTGHSGVNQFGGSYTWSSDGTFEFEDVTRTAVGGTEAQMAVEQKFFDALEAVRRYEVADTRLRLSDDEGGDLLIFDPKGPGDR</sequence>
<dbReference type="PROSITE" id="PS51257">
    <property type="entry name" value="PROKAR_LIPOPROTEIN"/>
    <property type="match status" value="1"/>
</dbReference>
<dbReference type="InterPro" id="IPR005184">
    <property type="entry name" value="DUF306_Meta_HslJ"/>
</dbReference>
<dbReference type="Gene3D" id="2.40.128.270">
    <property type="match status" value="1"/>
</dbReference>
<dbReference type="EMBL" id="JBHMAX010000005">
    <property type="protein sequence ID" value="MFB9730866.1"/>
    <property type="molecule type" value="Genomic_DNA"/>
</dbReference>
<dbReference type="InterPro" id="IPR038670">
    <property type="entry name" value="HslJ-like_sf"/>
</dbReference>
<name>A0ABV5UZ97_9MICO</name>
<evidence type="ECO:0000313" key="2">
    <source>
        <dbReference type="EMBL" id="MFB9730866.1"/>
    </source>
</evidence>
<evidence type="ECO:0000313" key="3">
    <source>
        <dbReference type="Proteomes" id="UP001589613"/>
    </source>
</evidence>
<dbReference type="RefSeq" id="WP_141339378.1">
    <property type="nucleotide sequence ID" value="NZ_JBHMAX010000005.1"/>
</dbReference>
<keyword evidence="3" id="KW-1185">Reference proteome</keyword>
<accession>A0ABV5UZ97</accession>
<comment type="caution">
    <text evidence="2">The sequence shown here is derived from an EMBL/GenBank/DDBJ whole genome shotgun (WGS) entry which is preliminary data.</text>
</comment>
<dbReference type="Pfam" id="PF03724">
    <property type="entry name" value="META"/>
    <property type="match status" value="1"/>
</dbReference>
<evidence type="ECO:0000259" key="1">
    <source>
        <dbReference type="Pfam" id="PF03724"/>
    </source>
</evidence>